<keyword evidence="7" id="KW-0863">Zinc-finger</keyword>
<comment type="subcellular location">
    <subcellularLocation>
        <location evidence="2">Membrane</location>
        <topology evidence="2">Multi-pass membrane protein</topology>
    </subcellularLocation>
</comment>
<evidence type="ECO:0000256" key="11">
    <source>
        <dbReference type="ARBA" id="ARBA00023136"/>
    </source>
</evidence>
<dbReference type="InterPro" id="IPR022170">
    <property type="entry name" value="MUL1-like"/>
</dbReference>
<dbReference type="GO" id="GO:0061630">
    <property type="term" value="F:ubiquitin protein ligase activity"/>
    <property type="evidence" value="ECO:0007669"/>
    <property type="project" value="UniProtKB-EC"/>
</dbReference>
<dbReference type="eggNOG" id="COG1704">
    <property type="taxonomic scope" value="Bacteria"/>
</dbReference>
<keyword evidence="9" id="KW-0862">Zinc</keyword>
<dbReference type="PANTHER" id="PTHR47568">
    <property type="match status" value="1"/>
</dbReference>
<organism evidence="15">
    <name type="scientific">Cyanothece sp. (strain PCC 7425 / ATCC 29141)</name>
    <dbReference type="NCBI Taxonomy" id="395961"/>
    <lineage>
        <taxon>Bacteria</taxon>
        <taxon>Bacillati</taxon>
        <taxon>Cyanobacteriota</taxon>
        <taxon>Cyanophyceae</taxon>
        <taxon>Gomontiellales</taxon>
        <taxon>Cyanothecaceae</taxon>
        <taxon>Cyanothece</taxon>
    </lineage>
</organism>
<dbReference type="GO" id="GO:0016567">
    <property type="term" value="P:protein ubiquitination"/>
    <property type="evidence" value="ECO:0007669"/>
    <property type="project" value="InterPro"/>
</dbReference>
<dbReference type="InterPro" id="IPR044231">
    <property type="entry name" value="SP1/SPL1"/>
</dbReference>
<keyword evidence="11 13" id="KW-0472">Membrane</keyword>
<evidence type="ECO:0000256" key="2">
    <source>
        <dbReference type="ARBA" id="ARBA00004141"/>
    </source>
</evidence>
<reference evidence="15" key="1">
    <citation type="submission" date="2009-01" db="EMBL/GenBank/DDBJ databases">
        <title>Complete sequence of chromosome Cyanothece sp. PCC 7425.</title>
        <authorList>
            <consortium name="US DOE Joint Genome Institute"/>
            <person name="Lucas S."/>
            <person name="Copeland A."/>
            <person name="Lapidus A."/>
            <person name="Glavina del Rio T."/>
            <person name="Dalin E."/>
            <person name="Tice H."/>
            <person name="Bruce D."/>
            <person name="Goodwin L."/>
            <person name="Pitluck S."/>
            <person name="Sims D."/>
            <person name="Meineke L."/>
            <person name="Brettin T."/>
            <person name="Detter J.C."/>
            <person name="Han C."/>
            <person name="Larimer F."/>
            <person name="Land M."/>
            <person name="Hauser L."/>
            <person name="Kyrpides N."/>
            <person name="Ovchinnikova G."/>
            <person name="Liberton M."/>
            <person name="Stoeckel J."/>
            <person name="Banerjee A."/>
            <person name="Singh A."/>
            <person name="Page L."/>
            <person name="Sato H."/>
            <person name="Zhao L."/>
            <person name="Sherman L."/>
            <person name="Pakrasi H."/>
            <person name="Richardson P."/>
        </authorList>
    </citation>
    <scope>NUCLEOTIDE SEQUENCE</scope>
    <source>
        <strain evidence="15">PCC 7425</strain>
    </source>
</reference>
<feature type="compositionally biased region" description="Basic and acidic residues" evidence="12">
    <location>
        <begin position="96"/>
        <end position="113"/>
    </location>
</feature>
<dbReference type="EC" id="2.3.2.27" evidence="3"/>
<keyword evidence="10 13" id="KW-1133">Transmembrane helix</keyword>
<evidence type="ECO:0000259" key="14">
    <source>
        <dbReference type="Pfam" id="PF12483"/>
    </source>
</evidence>
<dbReference type="GO" id="GO:0016020">
    <property type="term" value="C:membrane"/>
    <property type="evidence" value="ECO:0007669"/>
    <property type="project" value="UniProtKB-SubCell"/>
</dbReference>
<name>B8HY14_CYAP4</name>
<evidence type="ECO:0000256" key="9">
    <source>
        <dbReference type="ARBA" id="ARBA00022833"/>
    </source>
</evidence>
<sequence>MGLAIVGAILLVTGGILYFVQRHYQQKLYSIKLARKTTVAELKQLADQVGAEIGQGSLREYVKLSGQIKCDTPLISELKQVPCVYYQMQVEREYEERLTERDNDGETREKTQRGSETIASNSQSTPFFLQDQSGAIEVDPSGAAIETVQVLNEFRPEAGSARISFGNFSLSVGGSFPAGRETIGYRYRESILPPDRRILIVATASDSSGILSLQKPVEKRQKFIISLKSEDHLAQSTQQTATYTFYGMIACLGLGAILLVVGLIIR</sequence>
<evidence type="ECO:0000256" key="1">
    <source>
        <dbReference type="ARBA" id="ARBA00000900"/>
    </source>
</evidence>
<protein>
    <recommendedName>
        <fullName evidence="3">RING-type E3 ubiquitin transferase</fullName>
        <ecNumber evidence="3">2.3.2.27</ecNumber>
    </recommendedName>
</protein>
<evidence type="ECO:0000256" key="5">
    <source>
        <dbReference type="ARBA" id="ARBA00022692"/>
    </source>
</evidence>
<feature type="transmembrane region" description="Helical" evidence="13">
    <location>
        <begin position="243"/>
        <end position="265"/>
    </location>
</feature>
<proteinExistence type="predicted"/>
<evidence type="ECO:0000256" key="6">
    <source>
        <dbReference type="ARBA" id="ARBA00022723"/>
    </source>
</evidence>
<evidence type="ECO:0000256" key="8">
    <source>
        <dbReference type="ARBA" id="ARBA00022786"/>
    </source>
</evidence>
<evidence type="ECO:0000256" key="3">
    <source>
        <dbReference type="ARBA" id="ARBA00012483"/>
    </source>
</evidence>
<dbReference type="AlphaFoldDB" id="B8HY14"/>
<keyword evidence="4" id="KW-0808">Transferase</keyword>
<keyword evidence="8" id="KW-0833">Ubl conjugation pathway</keyword>
<dbReference type="GO" id="GO:0008270">
    <property type="term" value="F:zinc ion binding"/>
    <property type="evidence" value="ECO:0007669"/>
    <property type="project" value="UniProtKB-KW"/>
</dbReference>
<evidence type="ECO:0000256" key="12">
    <source>
        <dbReference type="SAM" id="MobiDB-lite"/>
    </source>
</evidence>
<evidence type="ECO:0000256" key="10">
    <source>
        <dbReference type="ARBA" id="ARBA00022989"/>
    </source>
</evidence>
<dbReference type="KEGG" id="cyn:Cyan7425_1067"/>
<accession>B8HY14</accession>
<feature type="domain" description="E3 Ubiquitin ligase MUL1-like" evidence="14">
    <location>
        <begin position="96"/>
        <end position="255"/>
    </location>
</feature>
<feature type="compositionally biased region" description="Polar residues" evidence="12">
    <location>
        <begin position="114"/>
        <end position="124"/>
    </location>
</feature>
<evidence type="ECO:0000256" key="4">
    <source>
        <dbReference type="ARBA" id="ARBA00022679"/>
    </source>
</evidence>
<dbReference type="PANTHER" id="PTHR47568:SF2">
    <property type="entry name" value="E3 UBIQUITIN-PROTEIN LIGASE SP1-RELATED"/>
    <property type="match status" value="1"/>
</dbReference>
<dbReference type="STRING" id="395961.Cyan7425_1067"/>
<dbReference type="Pfam" id="PF12483">
    <property type="entry name" value="GIDE"/>
    <property type="match status" value="1"/>
</dbReference>
<evidence type="ECO:0000313" key="15">
    <source>
        <dbReference type="EMBL" id="ACL43453.1"/>
    </source>
</evidence>
<dbReference type="EMBL" id="CP001344">
    <property type="protein sequence ID" value="ACL43453.1"/>
    <property type="molecule type" value="Genomic_DNA"/>
</dbReference>
<gene>
    <name evidence="15" type="ordered locus">Cyan7425_1067</name>
</gene>
<keyword evidence="5 13" id="KW-0812">Transmembrane</keyword>
<evidence type="ECO:0000256" key="7">
    <source>
        <dbReference type="ARBA" id="ARBA00022771"/>
    </source>
</evidence>
<feature type="region of interest" description="Disordered" evidence="12">
    <location>
        <begin position="96"/>
        <end position="124"/>
    </location>
</feature>
<keyword evidence="6" id="KW-0479">Metal-binding</keyword>
<evidence type="ECO:0000256" key="13">
    <source>
        <dbReference type="SAM" id="Phobius"/>
    </source>
</evidence>
<dbReference type="HOGENOM" id="CLU_088502_0_0_3"/>
<comment type="catalytic activity">
    <reaction evidence="1">
        <text>S-ubiquitinyl-[E2 ubiquitin-conjugating enzyme]-L-cysteine + [acceptor protein]-L-lysine = [E2 ubiquitin-conjugating enzyme]-L-cysteine + N(6)-ubiquitinyl-[acceptor protein]-L-lysine.</text>
        <dbReference type="EC" id="2.3.2.27"/>
    </reaction>
</comment>